<evidence type="ECO:0000313" key="2">
    <source>
        <dbReference type="Proteomes" id="UP000241771"/>
    </source>
</evidence>
<dbReference type="Proteomes" id="UP000241771">
    <property type="component" value="Unassembled WGS sequence"/>
</dbReference>
<organism evidence="1 2">
    <name type="scientific">Photobacterium sanctipauli</name>
    <dbReference type="NCBI Taxonomy" id="1342794"/>
    <lineage>
        <taxon>Bacteria</taxon>
        <taxon>Pseudomonadati</taxon>
        <taxon>Pseudomonadota</taxon>
        <taxon>Gammaproteobacteria</taxon>
        <taxon>Vibrionales</taxon>
        <taxon>Vibrionaceae</taxon>
        <taxon>Photobacterium</taxon>
    </lineage>
</organism>
<reference evidence="1 2" key="1">
    <citation type="submission" date="2018-01" db="EMBL/GenBank/DDBJ databases">
        <title>Whole genome sequencing of Histamine producing bacteria.</title>
        <authorList>
            <person name="Butler K."/>
        </authorList>
    </citation>
    <scope>NUCLEOTIDE SEQUENCE [LARGE SCALE GENOMIC DNA]</scope>
    <source>
        <strain evidence="1 2">DSM 100436</strain>
    </source>
</reference>
<evidence type="ECO:0000313" key="1">
    <source>
        <dbReference type="EMBL" id="PSW11369.1"/>
    </source>
</evidence>
<dbReference type="EMBL" id="PYMA01000024">
    <property type="protein sequence ID" value="PSW11369.1"/>
    <property type="molecule type" value="Genomic_DNA"/>
</dbReference>
<dbReference type="RefSeq" id="WP_036825276.1">
    <property type="nucleotide sequence ID" value="NZ_JGVO01000628.1"/>
</dbReference>
<name>A0A2T3NBR0_9GAMM</name>
<accession>A0A2T3NBR0</accession>
<dbReference type="OrthoDB" id="5893245at2"/>
<dbReference type="AlphaFoldDB" id="A0A2T3NBR0"/>
<gene>
    <name evidence="1" type="ORF">C9I98_24275</name>
</gene>
<keyword evidence="2" id="KW-1185">Reference proteome</keyword>
<sequence>MASQNAALYADFFKALDRFNDHQTPSRGFEPDIIYSFIHSGLLLASSHEPKAQQANVLLCELTLRRVYFTLIEAIEDPTRSMIFRRVCLDSLHSPLIQLKRFYEQFDGGRQRYSLLQQRLQRLQAPLD</sequence>
<comment type="caution">
    <text evidence="1">The sequence shown here is derived from an EMBL/GenBank/DDBJ whole genome shotgun (WGS) entry which is preliminary data.</text>
</comment>
<protein>
    <submittedName>
        <fullName evidence="1">Uncharacterized protein</fullName>
    </submittedName>
</protein>
<proteinExistence type="predicted"/>